<dbReference type="EMBL" id="GL883175">
    <property type="protein sequence ID" value="EGF98518.1"/>
    <property type="molecule type" value="Genomic_DNA"/>
</dbReference>
<dbReference type="GO" id="GO:0006122">
    <property type="term" value="P:mitochondrial electron transport, ubiquinol to cytochrome c"/>
    <property type="evidence" value="ECO:0007669"/>
    <property type="project" value="UniProtKB-UniRule"/>
</dbReference>
<reference evidence="14" key="1">
    <citation type="journal article" date="2011" name="Proc. Natl. Acad. Sci. U.S.A.">
        <title>Obligate biotrophy features unraveled by the genomic analysis of rust fungi.</title>
        <authorList>
            <person name="Duplessis S."/>
            <person name="Cuomo C.A."/>
            <person name="Lin Y.-C."/>
            <person name="Aerts A."/>
            <person name="Tisserant E."/>
            <person name="Veneault-Fourrey C."/>
            <person name="Joly D.L."/>
            <person name="Hacquard S."/>
            <person name="Amselem J."/>
            <person name="Cantarel B.L."/>
            <person name="Chiu R."/>
            <person name="Coutinho P.M."/>
            <person name="Feau N."/>
            <person name="Field M."/>
            <person name="Frey P."/>
            <person name="Gelhaye E."/>
            <person name="Goldberg J."/>
            <person name="Grabherr M.G."/>
            <person name="Kodira C.D."/>
            <person name="Kohler A."/>
            <person name="Kuees U."/>
            <person name="Lindquist E.A."/>
            <person name="Lucas S.M."/>
            <person name="Mago R."/>
            <person name="Mauceli E."/>
            <person name="Morin E."/>
            <person name="Murat C."/>
            <person name="Pangilinan J.L."/>
            <person name="Park R."/>
            <person name="Pearson M."/>
            <person name="Quesneville H."/>
            <person name="Rouhier N."/>
            <person name="Sakthikumar S."/>
            <person name="Salamov A.A."/>
            <person name="Schmutz J."/>
            <person name="Selles B."/>
            <person name="Shapiro H."/>
            <person name="Tanguay P."/>
            <person name="Tuskan G.A."/>
            <person name="Henrissat B."/>
            <person name="Van de Peer Y."/>
            <person name="Rouze P."/>
            <person name="Ellis J.G."/>
            <person name="Dodds P.N."/>
            <person name="Schein J.E."/>
            <person name="Zhong S."/>
            <person name="Hamelin R.C."/>
            <person name="Grigoriev I.V."/>
            <person name="Szabo L.J."/>
            <person name="Martin F."/>
        </authorList>
    </citation>
    <scope>NUCLEOTIDE SEQUENCE [LARGE SCALE GENOMIC DNA]</scope>
    <source>
        <strain evidence="14">98AG31 / pathotype 3-4-7</strain>
    </source>
</reference>
<keyword evidence="6 12" id="KW-0999">Mitochondrion inner membrane</keyword>
<proteinExistence type="inferred from homology"/>
<evidence type="ECO:0000256" key="8">
    <source>
        <dbReference type="ARBA" id="ARBA00022989"/>
    </source>
</evidence>
<dbReference type="PANTHER" id="PTHR12980:SF0">
    <property type="entry name" value="CYTOCHROME B-C1 COMPLEX SUBUNIT 9"/>
    <property type="match status" value="1"/>
</dbReference>
<dbReference type="Gene3D" id="1.20.5.260">
    <property type="entry name" value="Cytochrome b-c1 complex subunit 9"/>
    <property type="match status" value="1"/>
</dbReference>
<gene>
    <name evidence="13" type="ORF">MELLADRAFT_95631</name>
</gene>
<dbReference type="KEGG" id="mlr:MELLADRAFT_95631"/>
<feature type="transmembrane region" description="Helical" evidence="12">
    <location>
        <begin position="17"/>
        <end position="36"/>
    </location>
</feature>
<dbReference type="GO" id="GO:0005743">
    <property type="term" value="C:mitochondrial inner membrane"/>
    <property type="evidence" value="ECO:0007669"/>
    <property type="project" value="UniProtKB-SubCell"/>
</dbReference>
<comment type="subcellular location">
    <subcellularLocation>
        <location evidence="1 12">Mitochondrion inner membrane</location>
        <topology evidence="1 12">Single-pass membrane protein</topology>
    </subcellularLocation>
</comment>
<evidence type="ECO:0000256" key="11">
    <source>
        <dbReference type="ARBA" id="ARBA00044247"/>
    </source>
</evidence>
<evidence type="ECO:0000256" key="3">
    <source>
        <dbReference type="ARBA" id="ARBA00022448"/>
    </source>
</evidence>
<protein>
    <recommendedName>
        <fullName evidence="11 12">Complex III subunit 9</fullName>
    </recommendedName>
</protein>
<dbReference type="Proteomes" id="UP000001072">
    <property type="component" value="Unassembled WGS sequence"/>
</dbReference>
<keyword evidence="7 12" id="KW-0249">Electron transport</keyword>
<evidence type="ECO:0000256" key="5">
    <source>
        <dbReference type="ARBA" id="ARBA00022692"/>
    </source>
</evidence>
<dbReference type="InterPro" id="IPR008027">
    <property type="entry name" value="QCR9"/>
</dbReference>
<dbReference type="Pfam" id="PF05365">
    <property type="entry name" value="UCR_UQCRX_QCR9"/>
    <property type="match status" value="1"/>
</dbReference>
<dbReference type="InterPro" id="IPR036656">
    <property type="entry name" value="QCR9_sf"/>
</dbReference>
<evidence type="ECO:0000256" key="9">
    <source>
        <dbReference type="ARBA" id="ARBA00023128"/>
    </source>
</evidence>
<dbReference type="STRING" id="747676.F4SA11"/>
<evidence type="ECO:0000313" key="14">
    <source>
        <dbReference type="Proteomes" id="UP000001072"/>
    </source>
</evidence>
<keyword evidence="3 12" id="KW-0813">Transport</keyword>
<dbReference type="HOGENOM" id="CLU_171977_3_0_1"/>
<keyword evidence="9 12" id="KW-0496">Mitochondrion</keyword>
<evidence type="ECO:0000313" key="13">
    <source>
        <dbReference type="EMBL" id="EGF98518.1"/>
    </source>
</evidence>
<organism evidence="14">
    <name type="scientific">Melampsora larici-populina (strain 98AG31 / pathotype 3-4-7)</name>
    <name type="common">Poplar leaf rust fungus</name>
    <dbReference type="NCBI Taxonomy" id="747676"/>
    <lineage>
        <taxon>Eukaryota</taxon>
        <taxon>Fungi</taxon>
        <taxon>Dikarya</taxon>
        <taxon>Basidiomycota</taxon>
        <taxon>Pucciniomycotina</taxon>
        <taxon>Pucciniomycetes</taxon>
        <taxon>Pucciniales</taxon>
        <taxon>Melampsoraceae</taxon>
        <taxon>Melampsora</taxon>
    </lineage>
</organism>
<name>F4SA11_MELLP</name>
<dbReference type="GO" id="GO:0045275">
    <property type="term" value="C:respiratory chain complex III"/>
    <property type="evidence" value="ECO:0007669"/>
    <property type="project" value="UniProtKB-UniRule"/>
</dbReference>
<comment type="function">
    <text evidence="12">Component of the ubiquinol-cytochrome c oxidoreductase, a multisubunit transmembrane complex that is part of the mitochondrial electron transport chain which drives oxidative phosphorylation. The complex plays an important role in the uptake of multiple carbon sources present in different host niches.</text>
</comment>
<comment type="subunit">
    <text evidence="12">Component of the ubiquinol-cytochrome c oxidoreductase (cytochrome b-c1 complex, complex III, CIII), a multisubunit enzyme composed of 3 respiratory subunits cytochrome b, cytochrome c1 and Rieske protein, 2 core protein subunits, and additional low-molecular weight protein subunits.</text>
</comment>
<evidence type="ECO:0000256" key="4">
    <source>
        <dbReference type="ARBA" id="ARBA00022660"/>
    </source>
</evidence>
<dbReference type="OrthoDB" id="44067at2759"/>
<dbReference type="InParanoid" id="F4SA11"/>
<evidence type="ECO:0000256" key="2">
    <source>
        <dbReference type="ARBA" id="ARBA00007856"/>
    </source>
</evidence>
<keyword evidence="8 12" id="KW-1133">Transmembrane helix</keyword>
<keyword evidence="5 12" id="KW-0812">Transmembrane</keyword>
<dbReference type="AlphaFoldDB" id="F4SA11"/>
<keyword evidence="4 12" id="KW-0679">Respiratory chain</keyword>
<sequence length="62" mass="7268">MAISSLIYNTFMKRNSVYVSTIFAGSFAFSLSFDTITTKWWENHNRGKLWSDIRDKVCKKII</sequence>
<dbReference type="SUPFAM" id="SSF81514">
    <property type="entry name" value="Subunit X (non-heme 7 kDa protein) of cytochrome bc1 complex (Ubiquinol-cytochrome c reductase)"/>
    <property type="match status" value="1"/>
</dbReference>
<accession>F4SA11</accession>
<evidence type="ECO:0000256" key="10">
    <source>
        <dbReference type="ARBA" id="ARBA00023136"/>
    </source>
</evidence>
<keyword evidence="10 12" id="KW-0472">Membrane</keyword>
<dbReference type="FunCoup" id="F4SA11">
    <property type="interactions" value="91"/>
</dbReference>
<dbReference type="FunFam" id="1.20.5.260:FF:000001">
    <property type="entry name" value="Cytochrome b-c1 complex subunit 9"/>
    <property type="match status" value="1"/>
</dbReference>
<dbReference type="GeneID" id="18937296"/>
<comment type="similarity">
    <text evidence="2 12">Belongs to the UQCR10/QCR9 family.</text>
</comment>
<dbReference type="VEuPathDB" id="FungiDB:MELLADRAFT_95631"/>
<evidence type="ECO:0000256" key="12">
    <source>
        <dbReference type="RuleBase" id="RU368056"/>
    </source>
</evidence>
<evidence type="ECO:0000256" key="7">
    <source>
        <dbReference type="ARBA" id="ARBA00022982"/>
    </source>
</evidence>
<keyword evidence="14" id="KW-1185">Reference proteome</keyword>
<dbReference type="PANTHER" id="PTHR12980">
    <property type="entry name" value="UBIQUINOL-CYTOCHROME C REDUCTASE COMPLEX, SUBUNIT X"/>
    <property type="match status" value="1"/>
</dbReference>
<dbReference type="RefSeq" id="XP_007418227.1">
    <property type="nucleotide sequence ID" value="XM_007418165.1"/>
</dbReference>
<evidence type="ECO:0000256" key="1">
    <source>
        <dbReference type="ARBA" id="ARBA00004434"/>
    </source>
</evidence>
<evidence type="ECO:0000256" key="6">
    <source>
        <dbReference type="ARBA" id="ARBA00022792"/>
    </source>
</evidence>
<dbReference type="eggNOG" id="KOG3494">
    <property type="taxonomic scope" value="Eukaryota"/>
</dbReference>